<dbReference type="GO" id="GO:0016787">
    <property type="term" value="F:hydrolase activity"/>
    <property type="evidence" value="ECO:0007669"/>
    <property type="project" value="UniProtKB-KW"/>
</dbReference>
<name>A0AA36MCD6_CYLNA</name>
<reference evidence="9" key="1">
    <citation type="submission" date="2023-07" db="EMBL/GenBank/DDBJ databases">
        <authorList>
            <consortium name="CYATHOMIX"/>
        </authorList>
    </citation>
    <scope>NUCLEOTIDE SEQUENCE</scope>
    <source>
        <strain evidence="9">N/A</strain>
    </source>
</reference>
<evidence type="ECO:0000256" key="6">
    <source>
        <dbReference type="ARBA" id="ARBA00022801"/>
    </source>
</evidence>
<dbReference type="InterPro" id="IPR045249">
    <property type="entry name" value="HARBI1-like"/>
</dbReference>
<evidence type="ECO:0000256" key="5">
    <source>
        <dbReference type="ARBA" id="ARBA00022723"/>
    </source>
</evidence>
<keyword evidence="6" id="KW-0378">Hydrolase</keyword>
<dbReference type="Proteomes" id="UP001176961">
    <property type="component" value="Unassembled WGS sequence"/>
</dbReference>
<organism evidence="9 10">
    <name type="scientific">Cylicocyclus nassatus</name>
    <name type="common">Nematode worm</name>
    <dbReference type="NCBI Taxonomy" id="53992"/>
    <lineage>
        <taxon>Eukaryota</taxon>
        <taxon>Metazoa</taxon>
        <taxon>Ecdysozoa</taxon>
        <taxon>Nematoda</taxon>
        <taxon>Chromadorea</taxon>
        <taxon>Rhabditida</taxon>
        <taxon>Rhabditina</taxon>
        <taxon>Rhabditomorpha</taxon>
        <taxon>Strongyloidea</taxon>
        <taxon>Strongylidae</taxon>
        <taxon>Cylicocyclus</taxon>
    </lineage>
</organism>
<comment type="caution">
    <text evidence="9">The sequence shown here is derived from an EMBL/GenBank/DDBJ whole genome shotgun (WGS) entry which is preliminary data.</text>
</comment>
<sequence>MTHQQYLNLHQALENLAGALSELSSSTREYVRQEHRPFLSTRFRLFDEYLVTRRPEGFLQFIRLLPNEFEDLYEKIGSRLEHALCHAGPIVGRHRLMIYLRIVTQGMSFSAFALDMGLGIETVSQVVEEVTEAIISGLHNDAFPPLTLEMLEEVARKTQERYDYPRSVGFMDGKHINIRKPAHSGSSFWNYLSYYSIVLLAVCDCDYRIIIYDVGSPGCNGDAGVYRSSSIKRFLDENDAIFPPTRELGTVGPVQYHFLVDGGFGQSHRFVRPYREREANTPDRKRFNNKMCRARRLIESTFGLLAQRFQILMNRIELEPIRAERIVISVMILHNLLPRREDSLAGVRRHNPAPDGYHPLQIDEEEAGRDSPNIAKDRITQHYVNLYGHAA</sequence>
<gene>
    <name evidence="9" type="ORF">CYNAS_LOCUS19787</name>
</gene>
<dbReference type="GO" id="GO:0046872">
    <property type="term" value="F:metal ion binding"/>
    <property type="evidence" value="ECO:0007669"/>
    <property type="project" value="UniProtKB-KW"/>
</dbReference>
<comment type="similarity">
    <text evidence="3">Belongs to the HARBI1 family.</text>
</comment>
<dbReference type="AlphaFoldDB" id="A0AA36MCD6"/>
<evidence type="ECO:0000313" key="10">
    <source>
        <dbReference type="Proteomes" id="UP001176961"/>
    </source>
</evidence>
<protein>
    <recommendedName>
        <fullName evidence="8">DDE Tnp4 domain-containing protein</fullName>
    </recommendedName>
</protein>
<feature type="domain" description="DDE Tnp4" evidence="8">
    <location>
        <begin position="171"/>
        <end position="335"/>
    </location>
</feature>
<keyword evidence="10" id="KW-1185">Reference proteome</keyword>
<evidence type="ECO:0000259" key="8">
    <source>
        <dbReference type="Pfam" id="PF13359"/>
    </source>
</evidence>
<dbReference type="PANTHER" id="PTHR22930">
    <property type="match status" value="1"/>
</dbReference>
<dbReference type="GO" id="GO:0005634">
    <property type="term" value="C:nucleus"/>
    <property type="evidence" value="ECO:0007669"/>
    <property type="project" value="UniProtKB-SubCell"/>
</dbReference>
<evidence type="ECO:0000256" key="2">
    <source>
        <dbReference type="ARBA" id="ARBA00004123"/>
    </source>
</evidence>
<evidence type="ECO:0000256" key="3">
    <source>
        <dbReference type="ARBA" id="ARBA00006958"/>
    </source>
</evidence>
<keyword evidence="5" id="KW-0479">Metal-binding</keyword>
<evidence type="ECO:0000313" key="9">
    <source>
        <dbReference type="EMBL" id="CAJ0607804.1"/>
    </source>
</evidence>
<evidence type="ECO:0000256" key="4">
    <source>
        <dbReference type="ARBA" id="ARBA00022722"/>
    </source>
</evidence>
<keyword evidence="4" id="KW-0540">Nuclease</keyword>
<dbReference type="EMBL" id="CATQJL010000316">
    <property type="protein sequence ID" value="CAJ0607804.1"/>
    <property type="molecule type" value="Genomic_DNA"/>
</dbReference>
<evidence type="ECO:0000256" key="1">
    <source>
        <dbReference type="ARBA" id="ARBA00001968"/>
    </source>
</evidence>
<comment type="cofactor">
    <cofactor evidence="1">
        <name>a divalent metal cation</name>
        <dbReference type="ChEBI" id="CHEBI:60240"/>
    </cofactor>
</comment>
<dbReference type="PANTHER" id="PTHR22930:SF85">
    <property type="entry name" value="GH03217P-RELATED"/>
    <property type="match status" value="1"/>
</dbReference>
<accession>A0AA36MCD6</accession>
<comment type="subcellular location">
    <subcellularLocation>
        <location evidence="2">Nucleus</location>
    </subcellularLocation>
</comment>
<evidence type="ECO:0000256" key="7">
    <source>
        <dbReference type="ARBA" id="ARBA00023242"/>
    </source>
</evidence>
<keyword evidence="7" id="KW-0539">Nucleus</keyword>
<dbReference type="Pfam" id="PF13359">
    <property type="entry name" value="DDE_Tnp_4"/>
    <property type="match status" value="1"/>
</dbReference>
<dbReference type="InterPro" id="IPR027806">
    <property type="entry name" value="HARBI1_dom"/>
</dbReference>
<proteinExistence type="inferred from homology"/>
<dbReference type="GO" id="GO:0004518">
    <property type="term" value="F:nuclease activity"/>
    <property type="evidence" value="ECO:0007669"/>
    <property type="project" value="UniProtKB-KW"/>
</dbReference>